<accession>A0A8H3BIW4</accession>
<dbReference type="OrthoDB" id="1470350at2759"/>
<dbReference type="GO" id="GO:0016705">
    <property type="term" value="F:oxidoreductase activity, acting on paired donors, with incorporation or reduction of molecular oxygen"/>
    <property type="evidence" value="ECO:0007669"/>
    <property type="project" value="InterPro"/>
</dbReference>
<keyword evidence="3" id="KW-0479">Metal-binding</keyword>
<organism evidence="7 8">
    <name type="scientific">Rhizoctonia solani</name>
    <dbReference type="NCBI Taxonomy" id="456999"/>
    <lineage>
        <taxon>Eukaryota</taxon>
        <taxon>Fungi</taxon>
        <taxon>Dikarya</taxon>
        <taxon>Basidiomycota</taxon>
        <taxon>Agaricomycotina</taxon>
        <taxon>Agaricomycetes</taxon>
        <taxon>Cantharellales</taxon>
        <taxon>Ceratobasidiaceae</taxon>
        <taxon>Rhizoctonia</taxon>
    </lineage>
</organism>
<proteinExistence type="inferred from homology"/>
<dbReference type="AlphaFoldDB" id="A0A8H3BIW4"/>
<keyword evidence="6" id="KW-0503">Monooxygenase</keyword>
<reference evidence="7" key="1">
    <citation type="submission" date="2021-01" db="EMBL/GenBank/DDBJ databases">
        <authorList>
            <person name="Kaushik A."/>
        </authorList>
    </citation>
    <scope>NUCLEOTIDE SEQUENCE</scope>
    <source>
        <strain evidence="7">AG3-1AP</strain>
    </source>
</reference>
<dbReference type="Pfam" id="PF00067">
    <property type="entry name" value="p450"/>
    <property type="match status" value="1"/>
</dbReference>
<dbReference type="SUPFAM" id="SSF48264">
    <property type="entry name" value="Cytochrome P450"/>
    <property type="match status" value="1"/>
</dbReference>
<evidence type="ECO:0000313" key="7">
    <source>
        <dbReference type="EMBL" id="CAE6458121.1"/>
    </source>
</evidence>
<keyword evidence="5" id="KW-0408">Iron</keyword>
<dbReference type="GO" id="GO:0020037">
    <property type="term" value="F:heme binding"/>
    <property type="evidence" value="ECO:0007669"/>
    <property type="project" value="InterPro"/>
</dbReference>
<evidence type="ECO:0000256" key="6">
    <source>
        <dbReference type="ARBA" id="ARBA00023033"/>
    </source>
</evidence>
<keyword evidence="2" id="KW-0349">Heme</keyword>
<evidence type="ECO:0000256" key="2">
    <source>
        <dbReference type="ARBA" id="ARBA00022617"/>
    </source>
</evidence>
<evidence type="ECO:0000313" key="8">
    <source>
        <dbReference type="Proteomes" id="UP000663831"/>
    </source>
</evidence>
<dbReference type="PANTHER" id="PTHR24291">
    <property type="entry name" value="CYTOCHROME P450 FAMILY 4"/>
    <property type="match status" value="1"/>
</dbReference>
<sequence length="485" mass="54287">MDVLLTNTVAVVLVFVLITHLSYSWLLPKPIPGIPHNPVTSVLGDLPAFSHDKKNGNKLLSNFVADMIKIHGSISQILFGWHRIVIVADRNEAERITLGGKMADTTELFRSIIATALPKSQLSLPADDIWKKHRRLAGPSMSRHYLERMSGRIAFGANELVRFWNAKYALVGGTAFEADMDFHMATMVRYSLRWYFKCLPHAYPKPEIPILPGRIALVSECYSLHLVSCLTIWCQVNIALGESIGCIESAYSALPSTYSRSTSIAHLPHSEPPPLFTAGKVIAKAIEKALQSPFPRLSTWIFTYTSPTWWKNYNFMVSFFTSAILRAREREVELGRTDQGLSTNADCVLDMILQREKREGAESLGDQDILDELITYVFAGQDTTAAVLSWLVKYLPANPEIQRKLHEEMSTVFGQDSESNEMLDFNLLDDPERVPVLEAVVAETLRCAAVAAFIGRELLKDEIILGRLVPQGKSLGHIYFSPPKQ</sequence>
<dbReference type="InterPro" id="IPR050196">
    <property type="entry name" value="Cytochrome_P450_Monoox"/>
</dbReference>
<dbReference type="EMBL" id="CAJMWV010002241">
    <property type="protein sequence ID" value="CAE6458121.1"/>
    <property type="molecule type" value="Genomic_DNA"/>
</dbReference>
<dbReference type="Proteomes" id="UP000663831">
    <property type="component" value="Unassembled WGS sequence"/>
</dbReference>
<comment type="similarity">
    <text evidence="1">Belongs to the cytochrome P450 family.</text>
</comment>
<protein>
    <submittedName>
        <fullName evidence="7">Uncharacterized protein</fullName>
    </submittedName>
</protein>
<comment type="caution">
    <text evidence="7">The sequence shown here is derived from an EMBL/GenBank/DDBJ whole genome shotgun (WGS) entry which is preliminary data.</text>
</comment>
<dbReference type="InterPro" id="IPR036396">
    <property type="entry name" value="Cyt_P450_sf"/>
</dbReference>
<dbReference type="InterPro" id="IPR001128">
    <property type="entry name" value="Cyt_P450"/>
</dbReference>
<dbReference type="Gene3D" id="1.10.630.10">
    <property type="entry name" value="Cytochrome P450"/>
    <property type="match status" value="1"/>
</dbReference>
<name>A0A8H3BIW4_9AGAM</name>
<dbReference type="GO" id="GO:0004497">
    <property type="term" value="F:monooxygenase activity"/>
    <property type="evidence" value="ECO:0007669"/>
    <property type="project" value="UniProtKB-KW"/>
</dbReference>
<dbReference type="GO" id="GO:0005506">
    <property type="term" value="F:iron ion binding"/>
    <property type="evidence" value="ECO:0007669"/>
    <property type="project" value="InterPro"/>
</dbReference>
<evidence type="ECO:0000256" key="1">
    <source>
        <dbReference type="ARBA" id="ARBA00010617"/>
    </source>
</evidence>
<evidence type="ECO:0000256" key="5">
    <source>
        <dbReference type="ARBA" id="ARBA00023004"/>
    </source>
</evidence>
<keyword evidence="4" id="KW-0560">Oxidoreductase</keyword>
<evidence type="ECO:0000256" key="4">
    <source>
        <dbReference type="ARBA" id="ARBA00023002"/>
    </source>
</evidence>
<gene>
    <name evidence="7" type="ORF">RDB_LOCUS73387</name>
</gene>
<dbReference type="PANTHER" id="PTHR24291:SF50">
    <property type="entry name" value="BIFUNCTIONAL ALBAFLAVENONE MONOOXYGENASE_TERPENE SYNTHASE"/>
    <property type="match status" value="1"/>
</dbReference>
<evidence type="ECO:0000256" key="3">
    <source>
        <dbReference type="ARBA" id="ARBA00022723"/>
    </source>
</evidence>